<dbReference type="RefSeq" id="WP_061143622.1">
    <property type="nucleotide sequence ID" value="NZ_LNNH01000039.1"/>
</dbReference>
<evidence type="ECO:0000313" key="3">
    <source>
        <dbReference type="Proteomes" id="UP000064189"/>
    </source>
</evidence>
<name>A0A109MUK1_9BACI</name>
<keyword evidence="1" id="KW-0472">Membrane</keyword>
<reference evidence="2 3" key="1">
    <citation type="submission" date="2015-11" db="EMBL/GenBank/DDBJ databases">
        <title>Genome Sequence of Bacillus simplex strain VanAntwerpen2.</title>
        <authorList>
            <person name="Couger M.B."/>
        </authorList>
    </citation>
    <scope>NUCLEOTIDE SEQUENCE [LARGE SCALE GENOMIC DNA]</scope>
    <source>
        <strain evidence="2 3">VanAntwerpen02</strain>
    </source>
</reference>
<sequence length="61" mass="6701">MQNNYFLFFIAMLTGFAFIQLPVAGTIFSGLETFLDVVGIVIVIIFAIAIVWKAAQALFKG</sequence>
<gene>
    <name evidence="2" type="ORF">AS888_08365</name>
</gene>
<protein>
    <submittedName>
        <fullName evidence="2">Uncharacterized protein</fullName>
    </submittedName>
</protein>
<feature type="transmembrane region" description="Helical" evidence="1">
    <location>
        <begin position="7"/>
        <end position="28"/>
    </location>
</feature>
<keyword evidence="1" id="KW-0812">Transmembrane</keyword>
<proteinExistence type="predicted"/>
<dbReference type="Proteomes" id="UP000064189">
    <property type="component" value="Unassembled WGS sequence"/>
</dbReference>
<comment type="caution">
    <text evidence="2">The sequence shown here is derived from an EMBL/GenBank/DDBJ whole genome shotgun (WGS) entry which is preliminary data.</text>
</comment>
<evidence type="ECO:0000313" key="2">
    <source>
        <dbReference type="EMBL" id="KWW15534.1"/>
    </source>
</evidence>
<keyword evidence="3" id="KW-1185">Reference proteome</keyword>
<organism evidence="2 3">
    <name type="scientific">Peribacillus simplex</name>
    <dbReference type="NCBI Taxonomy" id="1478"/>
    <lineage>
        <taxon>Bacteria</taxon>
        <taxon>Bacillati</taxon>
        <taxon>Bacillota</taxon>
        <taxon>Bacilli</taxon>
        <taxon>Bacillales</taxon>
        <taxon>Bacillaceae</taxon>
        <taxon>Peribacillus</taxon>
    </lineage>
</organism>
<feature type="transmembrane region" description="Helical" evidence="1">
    <location>
        <begin position="34"/>
        <end position="55"/>
    </location>
</feature>
<evidence type="ECO:0000256" key="1">
    <source>
        <dbReference type="SAM" id="Phobius"/>
    </source>
</evidence>
<accession>A0A109MUK1</accession>
<dbReference type="EMBL" id="LNNH01000039">
    <property type="protein sequence ID" value="KWW15534.1"/>
    <property type="molecule type" value="Genomic_DNA"/>
</dbReference>
<keyword evidence="1" id="KW-1133">Transmembrane helix</keyword>
<dbReference type="AlphaFoldDB" id="A0A109MUK1"/>